<name>A0A6G8AY02_9LACO</name>
<gene>
    <name evidence="2" type="ORF">G7084_00480</name>
</gene>
<dbReference type="KEGG" id="wco:G7084_00480"/>
<reference evidence="2 3" key="1">
    <citation type="submission" date="2020-03" db="EMBL/GenBank/DDBJ databases">
        <title>Weissella sp. nov., isolated from Cybister lewisianus.</title>
        <authorList>
            <person name="Hyun D.-W."/>
            <person name="Bae J.-W."/>
        </authorList>
    </citation>
    <scope>NUCLEOTIDE SEQUENCE [LARGE SCALE GENOMIC DNA]</scope>
    <source>
        <strain evidence="2 3">HDW19</strain>
    </source>
</reference>
<protein>
    <submittedName>
        <fullName evidence="2">MFS transporter permease</fullName>
    </submittedName>
</protein>
<keyword evidence="1" id="KW-0472">Membrane</keyword>
<evidence type="ECO:0000313" key="2">
    <source>
        <dbReference type="EMBL" id="QIL49934.1"/>
    </source>
</evidence>
<keyword evidence="1" id="KW-1133">Transmembrane helix</keyword>
<evidence type="ECO:0000313" key="3">
    <source>
        <dbReference type="Proteomes" id="UP000500741"/>
    </source>
</evidence>
<evidence type="ECO:0000256" key="1">
    <source>
        <dbReference type="SAM" id="Phobius"/>
    </source>
</evidence>
<proteinExistence type="predicted"/>
<dbReference type="AlphaFoldDB" id="A0A6G8AY02"/>
<dbReference type="EMBL" id="CP049888">
    <property type="protein sequence ID" value="QIL49934.1"/>
    <property type="molecule type" value="Genomic_DNA"/>
</dbReference>
<organism evidence="2 3">
    <name type="scientific">Weissella coleopterorum</name>
    <dbReference type="NCBI Taxonomy" id="2714949"/>
    <lineage>
        <taxon>Bacteria</taxon>
        <taxon>Bacillati</taxon>
        <taxon>Bacillota</taxon>
        <taxon>Bacilli</taxon>
        <taxon>Lactobacillales</taxon>
        <taxon>Lactobacillaceae</taxon>
        <taxon>Weissella</taxon>
    </lineage>
</organism>
<accession>A0A6G8AY02</accession>
<dbReference type="Proteomes" id="UP000500741">
    <property type="component" value="Chromosome"/>
</dbReference>
<keyword evidence="1" id="KW-0812">Transmembrane</keyword>
<sequence>MYNYRRVFTSSAKFKTIYGDFISPIWLNTRIVGLLFIATALSSFMTYIFHLWTLSGASSTLIIIVGSNVAVYQLDKLLKLDDLPFEVTIGYLFKYVLEYRIKKSQLYKDENLNGNNKAFKII</sequence>
<dbReference type="RefSeq" id="WP_166009046.1">
    <property type="nucleotide sequence ID" value="NZ_CP049888.1"/>
</dbReference>
<keyword evidence="3" id="KW-1185">Reference proteome</keyword>
<feature type="transmembrane region" description="Helical" evidence="1">
    <location>
        <begin position="21"/>
        <end position="41"/>
    </location>
</feature>
<feature type="transmembrane region" description="Helical" evidence="1">
    <location>
        <begin position="47"/>
        <end position="71"/>
    </location>
</feature>